<evidence type="ECO:0000313" key="4">
    <source>
        <dbReference type="Proteomes" id="UP001370348"/>
    </source>
</evidence>
<dbReference type="SMART" id="SM00448">
    <property type="entry name" value="REC"/>
    <property type="match status" value="1"/>
</dbReference>
<keyword evidence="1" id="KW-0597">Phosphoprotein</keyword>
<dbReference type="PROSITE" id="PS50110">
    <property type="entry name" value="RESPONSE_REGULATORY"/>
    <property type="match status" value="1"/>
</dbReference>
<accession>A0ABZ2LUQ0</accession>
<gene>
    <name evidence="3" type="ORF">LZC94_43350</name>
</gene>
<feature type="domain" description="Response regulatory" evidence="2">
    <location>
        <begin position="14"/>
        <end position="128"/>
    </location>
</feature>
<dbReference type="Gene3D" id="3.40.50.2300">
    <property type="match status" value="1"/>
</dbReference>
<keyword evidence="4" id="KW-1185">Reference proteome</keyword>
<proteinExistence type="predicted"/>
<organism evidence="3 4">
    <name type="scientific">Pendulispora albinea</name>
    <dbReference type="NCBI Taxonomy" id="2741071"/>
    <lineage>
        <taxon>Bacteria</taxon>
        <taxon>Pseudomonadati</taxon>
        <taxon>Myxococcota</taxon>
        <taxon>Myxococcia</taxon>
        <taxon>Myxococcales</taxon>
        <taxon>Sorangiineae</taxon>
        <taxon>Pendulisporaceae</taxon>
        <taxon>Pendulispora</taxon>
    </lineage>
</organism>
<dbReference type="Pfam" id="PF00072">
    <property type="entry name" value="Response_reg"/>
    <property type="match status" value="1"/>
</dbReference>
<dbReference type="RefSeq" id="WP_394824273.1">
    <property type="nucleotide sequence ID" value="NZ_CP089984.1"/>
</dbReference>
<dbReference type="InterPro" id="IPR001789">
    <property type="entry name" value="Sig_transdc_resp-reg_receiver"/>
</dbReference>
<dbReference type="EMBL" id="CP089984">
    <property type="protein sequence ID" value="WXB14649.1"/>
    <property type="molecule type" value="Genomic_DNA"/>
</dbReference>
<protein>
    <submittedName>
        <fullName evidence="3">Response regulator</fullName>
    </submittedName>
</protein>
<name>A0ABZ2LUQ0_9BACT</name>
<evidence type="ECO:0000256" key="1">
    <source>
        <dbReference type="PROSITE-ProRule" id="PRU00169"/>
    </source>
</evidence>
<feature type="modified residue" description="4-aspartylphosphate" evidence="1">
    <location>
        <position position="63"/>
    </location>
</feature>
<dbReference type="SUPFAM" id="SSF52172">
    <property type="entry name" value="CheY-like"/>
    <property type="match status" value="1"/>
</dbReference>
<evidence type="ECO:0000313" key="3">
    <source>
        <dbReference type="EMBL" id="WXB14649.1"/>
    </source>
</evidence>
<dbReference type="Proteomes" id="UP001370348">
    <property type="component" value="Chromosome"/>
</dbReference>
<evidence type="ECO:0000259" key="2">
    <source>
        <dbReference type="PROSITE" id="PS50110"/>
    </source>
</evidence>
<sequence length="556" mass="58484">MASALRMPPFVPMSVLVVCEDPEELRTFQQSAEHMGDRVTGARDLAEAIALAASLRPELAFVDVTLGEGTGLSLVHHLQTASEGTTIYAMAPSPKLDMALEGLTLGATGMVTLPTTGDAILRAIGEVREKRGTMRHRELLEAQLAHSRTSIEAMRHLVKLAVRGAMPELMRAIADAVVDVGGAHAVAVYQPEGATMGRIASSGTSTAPEIAAPPDLERFGAAKGRETFALGPGAIVVEGIDPAHRPAVADLASFASSLVLLAQRAAGGVAHDPEPTRFETVARFRELLAREVEDASRHARKVSTVCVVLSDPLGAIRRPLKLKEAFRPIARAGDVLGRDEGDDEVWLLLPNTGSLSAQLTRRKIGFGAVGSATFPQDAATVDDLMKLSRKRAELSLRSPVRMLDLGRKGLRAIVEALLASPLLDAGDGSPFPLDLAVPAAISLVHHACIEARRGGPISVMVSGPHGVGFAAPVREACTVAGELHDVVEVDLRGTGDEGVDVIVVTAAHGTWTCCGVLQRDRFKAVHAADVMLADLLARKLSEKLAAMAHPAHGVGA</sequence>
<dbReference type="InterPro" id="IPR011006">
    <property type="entry name" value="CheY-like_superfamily"/>
</dbReference>
<reference evidence="3 4" key="1">
    <citation type="submission" date="2021-12" db="EMBL/GenBank/DDBJ databases">
        <title>Discovery of the Pendulisporaceae a myxobacterial family with distinct sporulation behavior and unique specialized metabolism.</title>
        <authorList>
            <person name="Garcia R."/>
            <person name="Popoff A."/>
            <person name="Bader C.D."/>
            <person name="Loehr J."/>
            <person name="Walesch S."/>
            <person name="Walt C."/>
            <person name="Boldt J."/>
            <person name="Bunk B."/>
            <person name="Haeckl F.J.F.P.J."/>
            <person name="Gunesch A.P."/>
            <person name="Birkelbach J."/>
            <person name="Nuebel U."/>
            <person name="Pietschmann T."/>
            <person name="Bach T."/>
            <person name="Mueller R."/>
        </authorList>
    </citation>
    <scope>NUCLEOTIDE SEQUENCE [LARGE SCALE GENOMIC DNA]</scope>
    <source>
        <strain evidence="3 4">MSr11954</strain>
    </source>
</reference>